<dbReference type="PROSITE" id="PS51375">
    <property type="entry name" value="PPR"/>
    <property type="match status" value="1"/>
</dbReference>
<feature type="repeat" description="PPR" evidence="2">
    <location>
        <begin position="414"/>
        <end position="448"/>
    </location>
</feature>
<sequence length="499" mass="56136">MDCKFLIVCSEAIVVPLERKDGGRRGIVSLKGHSSTRIHYKQLPKNLRNAQRSKLPPDFGVNLFLKKPTTEEDPESNENCDGVLEEEQGGGTGCDGEGEETSDLEWESDEIEAISCLFQGRIPQKPGKLSRERPLPLPLPHKIRPLGLPTPKKQVKMASPGIVSSRSSISKQVYKNPTFLVNLAKKIKLLHPDQDVSAVLDDCARFLRKGSLSLTVRELGHMGLPERALQTFCWVQKQPHLFPDDRILCSTVEVLARNHELKVPFDLQKLTAVTSRGVIEAMVRGFIRGGDLKLAWKLLFAAKYCKRILDAGVYAKLVLELGKNPDKHFLAEVLLNDLAEREDLNLTQQDCTAVMKVCVKLGKYDIVESLFKQSGSEPSVVMYTTVIHSRFSAKEYREALAVVWEMETSNCLFDLPAYRVVMKLFVALNDLPRAVRYFSKLKDAGFSPTYDIYKNLATLYMVSGRLAKCRQILKEAEMAGLELDKAIRSQLLLFETETR</sequence>
<evidence type="ECO:0000256" key="1">
    <source>
        <dbReference type="ARBA" id="ARBA00022737"/>
    </source>
</evidence>
<name>A0AAV8U098_9ROSI</name>
<keyword evidence="1" id="KW-0677">Repeat</keyword>
<dbReference type="EMBL" id="JAIWQS010000002">
    <property type="protein sequence ID" value="KAJ8772686.1"/>
    <property type="molecule type" value="Genomic_DNA"/>
</dbReference>
<keyword evidence="5" id="KW-1185">Reference proteome</keyword>
<reference evidence="4 5" key="1">
    <citation type="submission" date="2021-09" db="EMBL/GenBank/DDBJ databases">
        <title>Genomic insights and catalytic innovation underlie evolution of tropane alkaloids biosynthesis.</title>
        <authorList>
            <person name="Wang Y.-J."/>
            <person name="Tian T."/>
            <person name="Huang J.-P."/>
            <person name="Huang S.-X."/>
        </authorList>
    </citation>
    <scope>NUCLEOTIDE SEQUENCE [LARGE SCALE GENOMIC DNA]</scope>
    <source>
        <strain evidence="4">KIB-2018</strain>
        <tissue evidence="4">Leaf</tissue>
    </source>
</reference>
<feature type="region of interest" description="Disordered" evidence="3">
    <location>
        <begin position="67"/>
        <end position="101"/>
    </location>
</feature>
<dbReference type="InterPro" id="IPR002885">
    <property type="entry name" value="PPR_rpt"/>
</dbReference>
<proteinExistence type="predicted"/>
<dbReference type="Gene3D" id="1.25.40.10">
    <property type="entry name" value="Tetratricopeptide repeat domain"/>
    <property type="match status" value="1"/>
</dbReference>
<dbReference type="InterPro" id="IPR011990">
    <property type="entry name" value="TPR-like_helical_dom_sf"/>
</dbReference>
<evidence type="ECO:0000313" key="4">
    <source>
        <dbReference type="EMBL" id="KAJ8772686.1"/>
    </source>
</evidence>
<dbReference type="Proteomes" id="UP001159364">
    <property type="component" value="Linkage Group LG02"/>
</dbReference>
<dbReference type="AlphaFoldDB" id="A0AAV8U098"/>
<evidence type="ECO:0008006" key="6">
    <source>
        <dbReference type="Google" id="ProtNLM"/>
    </source>
</evidence>
<comment type="caution">
    <text evidence="4">The sequence shown here is derived from an EMBL/GenBank/DDBJ whole genome shotgun (WGS) entry which is preliminary data.</text>
</comment>
<accession>A0AAV8U098</accession>
<evidence type="ECO:0000256" key="3">
    <source>
        <dbReference type="SAM" id="MobiDB-lite"/>
    </source>
</evidence>
<evidence type="ECO:0000256" key="2">
    <source>
        <dbReference type="PROSITE-ProRule" id="PRU00708"/>
    </source>
</evidence>
<dbReference type="PANTHER" id="PTHR47930">
    <property type="entry name" value="YALI0C12947P"/>
    <property type="match status" value="1"/>
</dbReference>
<protein>
    <recommendedName>
        <fullName evidence="6">Pentatricopeptide repeat-containing protein</fullName>
    </recommendedName>
</protein>
<feature type="compositionally biased region" description="Acidic residues" evidence="3">
    <location>
        <begin position="71"/>
        <end position="88"/>
    </location>
</feature>
<gene>
    <name evidence="4" type="ORF">K2173_027863</name>
</gene>
<feature type="region of interest" description="Disordered" evidence="3">
    <location>
        <begin position="125"/>
        <end position="161"/>
    </location>
</feature>
<dbReference type="Pfam" id="PF13812">
    <property type="entry name" value="PPR_3"/>
    <property type="match status" value="1"/>
</dbReference>
<evidence type="ECO:0000313" key="5">
    <source>
        <dbReference type="Proteomes" id="UP001159364"/>
    </source>
</evidence>
<organism evidence="4 5">
    <name type="scientific">Erythroxylum novogranatense</name>
    <dbReference type="NCBI Taxonomy" id="1862640"/>
    <lineage>
        <taxon>Eukaryota</taxon>
        <taxon>Viridiplantae</taxon>
        <taxon>Streptophyta</taxon>
        <taxon>Embryophyta</taxon>
        <taxon>Tracheophyta</taxon>
        <taxon>Spermatophyta</taxon>
        <taxon>Magnoliopsida</taxon>
        <taxon>eudicotyledons</taxon>
        <taxon>Gunneridae</taxon>
        <taxon>Pentapetalae</taxon>
        <taxon>rosids</taxon>
        <taxon>fabids</taxon>
        <taxon>Malpighiales</taxon>
        <taxon>Erythroxylaceae</taxon>
        <taxon>Erythroxylum</taxon>
    </lineage>
</organism>
<dbReference type="PANTHER" id="PTHR47930:SF2">
    <property type="entry name" value="PENTATRICOPEPTIDE REPEAT PROTEIN (AFU_ORTHOLOGUE AFUA_8G04250)"/>
    <property type="match status" value="1"/>
</dbReference>